<dbReference type="PIRSF" id="PIRSF000654">
    <property type="entry name" value="Integrin-linked_kinase"/>
    <property type="match status" value="1"/>
</dbReference>
<dbReference type="OrthoDB" id="6718656at2759"/>
<dbReference type="Gene3D" id="1.10.510.10">
    <property type="entry name" value="Transferase(Phosphotransferase) domain 1"/>
    <property type="match status" value="1"/>
</dbReference>
<keyword evidence="2" id="KW-0067">ATP-binding</keyword>
<dbReference type="PRINTS" id="PR00109">
    <property type="entry name" value="TYRKINASE"/>
</dbReference>
<gene>
    <name evidence="4" type="ORF">C2G38_2036230</name>
</gene>
<dbReference type="Proteomes" id="UP000266673">
    <property type="component" value="Unassembled WGS sequence"/>
</dbReference>
<comment type="caution">
    <text evidence="4">The sequence shown here is derived from an EMBL/GenBank/DDBJ whole genome shotgun (WGS) entry which is preliminary data.</text>
</comment>
<dbReference type="EMBL" id="QKWP01000488">
    <property type="protein sequence ID" value="RIB19215.1"/>
    <property type="molecule type" value="Genomic_DNA"/>
</dbReference>
<dbReference type="InterPro" id="IPR051681">
    <property type="entry name" value="Ser/Thr_Kinases-Pseudokinases"/>
</dbReference>
<reference evidence="4 5" key="1">
    <citation type="submission" date="2018-06" db="EMBL/GenBank/DDBJ databases">
        <title>Comparative genomics reveals the genomic features of Rhizophagus irregularis, R. cerebriforme, R. diaphanum and Gigaspora rosea, and their symbiotic lifestyle signature.</title>
        <authorList>
            <person name="Morin E."/>
            <person name="San Clemente H."/>
            <person name="Chen E.C.H."/>
            <person name="De La Providencia I."/>
            <person name="Hainaut M."/>
            <person name="Kuo A."/>
            <person name="Kohler A."/>
            <person name="Murat C."/>
            <person name="Tang N."/>
            <person name="Roy S."/>
            <person name="Loubradou J."/>
            <person name="Henrissat B."/>
            <person name="Grigoriev I.V."/>
            <person name="Corradi N."/>
            <person name="Roux C."/>
            <person name="Martin F.M."/>
        </authorList>
    </citation>
    <scope>NUCLEOTIDE SEQUENCE [LARGE SCALE GENOMIC DNA]</scope>
    <source>
        <strain evidence="4 5">DAOM 194757</strain>
    </source>
</reference>
<dbReference type="PROSITE" id="PS50011">
    <property type="entry name" value="PROTEIN_KINASE_DOM"/>
    <property type="match status" value="1"/>
</dbReference>
<proteinExistence type="predicted"/>
<dbReference type="PANTHER" id="PTHR44329">
    <property type="entry name" value="SERINE/THREONINE-PROTEIN KINASE TNNI3K-RELATED"/>
    <property type="match status" value="1"/>
</dbReference>
<dbReference type="PANTHER" id="PTHR44329:SF298">
    <property type="entry name" value="MIXED LINEAGE KINASE DOMAIN-LIKE PROTEIN"/>
    <property type="match status" value="1"/>
</dbReference>
<dbReference type="GO" id="GO:0004674">
    <property type="term" value="F:protein serine/threonine kinase activity"/>
    <property type="evidence" value="ECO:0007669"/>
    <property type="project" value="TreeGrafter"/>
</dbReference>
<dbReference type="InterPro" id="IPR011009">
    <property type="entry name" value="Kinase-like_dom_sf"/>
</dbReference>
<dbReference type="AlphaFoldDB" id="A0A397V9V0"/>
<organism evidence="4 5">
    <name type="scientific">Gigaspora rosea</name>
    <dbReference type="NCBI Taxonomy" id="44941"/>
    <lineage>
        <taxon>Eukaryota</taxon>
        <taxon>Fungi</taxon>
        <taxon>Fungi incertae sedis</taxon>
        <taxon>Mucoromycota</taxon>
        <taxon>Glomeromycotina</taxon>
        <taxon>Glomeromycetes</taxon>
        <taxon>Diversisporales</taxon>
        <taxon>Gigasporaceae</taxon>
        <taxon>Gigaspora</taxon>
    </lineage>
</organism>
<dbReference type="InterPro" id="IPR000719">
    <property type="entry name" value="Prot_kinase_dom"/>
</dbReference>
<dbReference type="GO" id="GO:0005524">
    <property type="term" value="F:ATP binding"/>
    <property type="evidence" value="ECO:0007669"/>
    <property type="project" value="UniProtKB-KW"/>
</dbReference>
<dbReference type="Pfam" id="PF07714">
    <property type="entry name" value="PK_Tyr_Ser-Thr"/>
    <property type="match status" value="1"/>
</dbReference>
<keyword evidence="4" id="KW-0808">Transferase</keyword>
<evidence type="ECO:0000313" key="5">
    <source>
        <dbReference type="Proteomes" id="UP000266673"/>
    </source>
</evidence>
<evidence type="ECO:0000256" key="2">
    <source>
        <dbReference type="ARBA" id="ARBA00022840"/>
    </source>
</evidence>
<dbReference type="SUPFAM" id="SSF56112">
    <property type="entry name" value="Protein kinase-like (PK-like)"/>
    <property type="match status" value="1"/>
</dbReference>
<name>A0A397V9V0_9GLOM</name>
<keyword evidence="4" id="KW-0418">Kinase</keyword>
<keyword evidence="5" id="KW-1185">Reference proteome</keyword>
<feature type="domain" description="Protein kinase" evidence="3">
    <location>
        <begin position="19"/>
        <end position="262"/>
    </location>
</feature>
<protein>
    <submittedName>
        <fullName evidence="4">Kinase-like domain-containing protein</fullName>
    </submittedName>
</protein>
<evidence type="ECO:0000313" key="4">
    <source>
        <dbReference type="EMBL" id="RIB19215.1"/>
    </source>
</evidence>
<evidence type="ECO:0000259" key="3">
    <source>
        <dbReference type="PROSITE" id="PS50011"/>
    </source>
</evidence>
<sequence length="262" mass="30164">MSLSKEAIKNFNLFDYKEFDNIIKIDEGEFGTIYKAYWKDCAMIVAFKLLILQKVCHYPNIIEFFGFTINPSNENIIVLQFAENGNLRDYLQCNFPSLKDADKFRIAREISLGLVFLHKNDVIHQDFNTKNILVHEGKMLIADFGLSINDTNSGSANCEIHGTAAFVEPQALKDSSYKLTKKSDIYGLGVILWEISSGKMPFKNDSTKTIIFNIMKGVREIPVDNIPLRYIELYRRCWHEDPEKRPDALAVLKELDQIRSNH</sequence>
<dbReference type="InterPro" id="IPR001245">
    <property type="entry name" value="Ser-Thr/Tyr_kinase_cat_dom"/>
</dbReference>
<keyword evidence="1" id="KW-0547">Nucleotide-binding</keyword>
<accession>A0A397V9V0</accession>
<evidence type="ECO:0000256" key="1">
    <source>
        <dbReference type="ARBA" id="ARBA00022741"/>
    </source>
</evidence>